<dbReference type="EMBL" id="CP032416">
    <property type="protein sequence ID" value="AYD39756.1"/>
    <property type="molecule type" value="Genomic_DNA"/>
</dbReference>
<dbReference type="NCBIfam" id="TIGR01499">
    <property type="entry name" value="folC"/>
    <property type="match status" value="1"/>
</dbReference>
<dbReference type="OrthoDB" id="9809356at2"/>
<dbReference type="GO" id="GO:0008841">
    <property type="term" value="F:dihydrofolate synthase activity"/>
    <property type="evidence" value="ECO:0007669"/>
    <property type="project" value="TreeGrafter"/>
</dbReference>
<evidence type="ECO:0000313" key="15">
    <source>
        <dbReference type="Proteomes" id="UP000266301"/>
    </source>
</evidence>
<proteinExistence type="inferred from homology"/>
<dbReference type="InterPro" id="IPR036565">
    <property type="entry name" value="Mur-like_cat_sf"/>
</dbReference>
<dbReference type="KEGG" id="cfer:D4Z93_04155"/>
<dbReference type="GO" id="GO:0046872">
    <property type="term" value="F:metal ion binding"/>
    <property type="evidence" value="ECO:0007669"/>
    <property type="project" value="UniProtKB-KW"/>
</dbReference>
<accession>A0A386H263</accession>
<dbReference type="SUPFAM" id="SSF53244">
    <property type="entry name" value="MurD-like peptide ligases, peptide-binding domain"/>
    <property type="match status" value="1"/>
</dbReference>
<dbReference type="FunFam" id="3.40.1190.10:FF:000011">
    <property type="entry name" value="Folylpolyglutamate synthase/dihydrofolate synthase"/>
    <property type="match status" value="1"/>
</dbReference>
<dbReference type="InterPro" id="IPR018109">
    <property type="entry name" value="Folylpolyglutamate_synth_CS"/>
</dbReference>
<name>A0A386H263_9CLOT</name>
<evidence type="ECO:0000256" key="7">
    <source>
        <dbReference type="ARBA" id="ARBA00022840"/>
    </source>
</evidence>
<dbReference type="PROSITE" id="PS01011">
    <property type="entry name" value="FOLYLPOLYGLU_SYNT_1"/>
    <property type="match status" value="1"/>
</dbReference>
<keyword evidence="5" id="KW-0479">Metal-binding</keyword>
<sequence>MNYDEAIEYIDSAARFGKKSGLERIRKILELLGNPHKKVRFIHIAGTNGKGSITAMITSILIDAGFKIGMFTSPYIEEFEERIQINGRNIAKDDLSRIITNISRVVNIVMEMGFERPTQFEIITCVMFCYFYYENVDFAVIEVGIGGRLDCTNVIEEYNNKTKGGVILSIIASISFDHMDLLGDTLEKIAYEKAGIIKNGIPIVLYPNEKKVERVIEEVSLDKNSKLIKVSSMSVESNNCKISSESVNFAQNIKVTTSQNEYNIELSLIGRYQILNCATVIFAVEELVKMGIEIDKSCIYDSLKKVKWVGRLEVMKRNPLVVLDGAHNVDGIQKLKESIEKCFKYKNLILILGILADKEVCKMVNEIVPLARKIITVAPNTYRAEGSRQLCDMIKEVNENCESEDSYEMAYKRALSYCSDDDLLVVSGSLYMIGDMRKIISKSRKV</sequence>
<dbReference type="PIRSF" id="PIRSF001563">
    <property type="entry name" value="Folylpolyglu_synth"/>
    <property type="match status" value="1"/>
</dbReference>
<dbReference type="GO" id="GO:0004326">
    <property type="term" value="F:tetrahydrofolylpolyglutamate synthase activity"/>
    <property type="evidence" value="ECO:0007669"/>
    <property type="project" value="UniProtKB-EC"/>
</dbReference>
<comment type="similarity">
    <text evidence="2 11">Belongs to the folylpolyglutamate synthase family.</text>
</comment>
<dbReference type="Pfam" id="PF08245">
    <property type="entry name" value="Mur_ligase_M"/>
    <property type="match status" value="1"/>
</dbReference>
<dbReference type="RefSeq" id="WP_119970648.1">
    <property type="nucleotide sequence ID" value="NZ_CP032416.1"/>
</dbReference>
<evidence type="ECO:0000256" key="3">
    <source>
        <dbReference type="ARBA" id="ARBA00013025"/>
    </source>
</evidence>
<gene>
    <name evidence="14" type="ORF">D4Z93_04155</name>
</gene>
<dbReference type="Proteomes" id="UP000266301">
    <property type="component" value="Chromosome"/>
</dbReference>
<dbReference type="PROSITE" id="PS01012">
    <property type="entry name" value="FOLYLPOLYGLU_SYNT_2"/>
    <property type="match status" value="1"/>
</dbReference>
<dbReference type="InterPro" id="IPR001645">
    <property type="entry name" value="Folylpolyglutamate_synth"/>
</dbReference>
<comment type="catalytic activity">
    <reaction evidence="10">
        <text>(6S)-5,6,7,8-tetrahydrofolyl-(gamma-L-Glu)(n) + L-glutamate + ATP = (6S)-5,6,7,8-tetrahydrofolyl-(gamma-L-Glu)(n+1) + ADP + phosphate + H(+)</text>
        <dbReference type="Rhea" id="RHEA:10580"/>
        <dbReference type="Rhea" id="RHEA-COMP:14738"/>
        <dbReference type="Rhea" id="RHEA-COMP:14740"/>
        <dbReference type="ChEBI" id="CHEBI:15378"/>
        <dbReference type="ChEBI" id="CHEBI:29985"/>
        <dbReference type="ChEBI" id="CHEBI:30616"/>
        <dbReference type="ChEBI" id="CHEBI:43474"/>
        <dbReference type="ChEBI" id="CHEBI:141005"/>
        <dbReference type="ChEBI" id="CHEBI:456216"/>
        <dbReference type="EC" id="6.3.2.17"/>
    </reaction>
</comment>
<dbReference type="EC" id="6.3.2.17" evidence="3"/>
<evidence type="ECO:0000256" key="6">
    <source>
        <dbReference type="ARBA" id="ARBA00022741"/>
    </source>
</evidence>
<evidence type="ECO:0000256" key="1">
    <source>
        <dbReference type="ARBA" id="ARBA00001946"/>
    </source>
</evidence>
<evidence type="ECO:0000256" key="8">
    <source>
        <dbReference type="ARBA" id="ARBA00022842"/>
    </source>
</evidence>
<dbReference type="SUPFAM" id="SSF53623">
    <property type="entry name" value="MurD-like peptide ligases, catalytic domain"/>
    <property type="match status" value="1"/>
</dbReference>
<reference evidence="14 15" key="1">
    <citation type="journal article" date="2019" name="Int. J. Syst. Evol. Microbiol.">
        <title>Clostridium fermenticellae sp. nov., isolated from the mud in a fermentation cellar for the production of the Chinese liquor, baijiu.</title>
        <authorList>
            <person name="Xu P.X."/>
            <person name="Chai L.J."/>
            <person name="Qiu T."/>
            <person name="Zhang X.J."/>
            <person name="Lu Z.M."/>
            <person name="Xiao C."/>
            <person name="Wang S.T."/>
            <person name="Shen C.H."/>
            <person name="Shi J.S."/>
            <person name="Xu Z.H."/>
        </authorList>
    </citation>
    <scope>NUCLEOTIDE SEQUENCE [LARGE SCALE GENOMIC DNA]</scope>
    <source>
        <strain evidence="14 15">JN500901</strain>
    </source>
</reference>
<dbReference type="PANTHER" id="PTHR11136">
    <property type="entry name" value="FOLYLPOLYGLUTAMATE SYNTHASE-RELATED"/>
    <property type="match status" value="1"/>
</dbReference>
<organism evidence="14 15">
    <name type="scientific">Clostridium fermenticellae</name>
    <dbReference type="NCBI Taxonomy" id="2068654"/>
    <lineage>
        <taxon>Bacteria</taxon>
        <taxon>Bacillati</taxon>
        <taxon>Bacillota</taxon>
        <taxon>Clostridia</taxon>
        <taxon>Eubacteriales</taxon>
        <taxon>Clostridiaceae</taxon>
        <taxon>Clostridium</taxon>
    </lineage>
</organism>
<comment type="cofactor">
    <cofactor evidence="1">
        <name>Mg(2+)</name>
        <dbReference type="ChEBI" id="CHEBI:18420"/>
    </cofactor>
</comment>
<evidence type="ECO:0000259" key="12">
    <source>
        <dbReference type="Pfam" id="PF02875"/>
    </source>
</evidence>
<dbReference type="Pfam" id="PF02875">
    <property type="entry name" value="Mur_ligase_C"/>
    <property type="match status" value="1"/>
</dbReference>
<evidence type="ECO:0000256" key="5">
    <source>
        <dbReference type="ARBA" id="ARBA00022723"/>
    </source>
</evidence>
<evidence type="ECO:0000256" key="10">
    <source>
        <dbReference type="ARBA" id="ARBA00047493"/>
    </source>
</evidence>
<evidence type="ECO:0000313" key="14">
    <source>
        <dbReference type="EMBL" id="AYD39756.1"/>
    </source>
</evidence>
<keyword evidence="4 11" id="KW-0436">Ligase</keyword>
<evidence type="ECO:0000259" key="13">
    <source>
        <dbReference type="Pfam" id="PF08245"/>
    </source>
</evidence>
<feature type="domain" description="Mur ligase C-terminal" evidence="12">
    <location>
        <begin position="310"/>
        <end position="429"/>
    </location>
</feature>
<evidence type="ECO:0000256" key="9">
    <source>
        <dbReference type="ARBA" id="ARBA00030592"/>
    </source>
</evidence>
<dbReference type="Gene3D" id="3.90.190.20">
    <property type="entry name" value="Mur ligase, C-terminal domain"/>
    <property type="match status" value="1"/>
</dbReference>
<feature type="domain" description="Mur ligase central" evidence="13">
    <location>
        <begin position="44"/>
        <end position="283"/>
    </location>
</feature>
<dbReference type="AlphaFoldDB" id="A0A386H263"/>
<dbReference type="PANTHER" id="PTHR11136:SF0">
    <property type="entry name" value="DIHYDROFOLATE SYNTHETASE-RELATED"/>
    <property type="match status" value="1"/>
</dbReference>
<dbReference type="InterPro" id="IPR013221">
    <property type="entry name" value="Mur_ligase_cen"/>
</dbReference>
<dbReference type="InterPro" id="IPR004101">
    <property type="entry name" value="Mur_ligase_C"/>
</dbReference>
<dbReference type="InterPro" id="IPR036615">
    <property type="entry name" value="Mur_ligase_C_dom_sf"/>
</dbReference>
<protein>
    <recommendedName>
        <fullName evidence="3">tetrahydrofolate synthase</fullName>
        <ecNumber evidence="3">6.3.2.17</ecNumber>
    </recommendedName>
    <alternativeName>
        <fullName evidence="9">Tetrahydrofolylpolyglutamate synthase</fullName>
    </alternativeName>
</protein>
<dbReference type="GO" id="GO:0005524">
    <property type="term" value="F:ATP binding"/>
    <property type="evidence" value="ECO:0007669"/>
    <property type="project" value="UniProtKB-KW"/>
</dbReference>
<keyword evidence="15" id="KW-1185">Reference proteome</keyword>
<dbReference type="GO" id="GO:0005737">
    <property type="term" value="C:cytoplasm"/>
    <property type="evidence" value="ECO:0007669"/>
    <property type="project" value="TreeGrafter"/>
</dbReference>
<keyword evidence="6 11" id="KW-0547">Nucleotide-binding</keyword>
<evidence type="ECO:0000256" key="4">
    <source>
        <dbReference type="ARBA" id="ARBA00022598"/>
    </source>
</evidence>
<evidence type="ECO:0000256" key="11">
    <source>
        <dbReference type="PIRNR" id="PIRNR001563"/>
    </source>
</evidence>
<evidence type="ECO:0000256" key="2">
    <source>
        <dbReference type="ARBA" id="ARBA00008276"/>
    </source>
</evidence>
<dbReference type="Gene3D" id="3.40.1190.10">
    <property type="entry name" value="Mur-like, catalytic domain"/>
    <property type="match status" value="1"/>
</dbReference>
<keyword evidence="7 11" id="KW-0067">ATP-binding</keyword>
<keyword evidence="8" id="KW-0460">Magnesium</keyword>